<sequence length="287" mass="31107">MADGNPWDGLTVEEHEFQFNPQAAFPGFADVRARLAPLNDAARATLGQPEEVAYGDGPLHRLDIFRAAGDGPRPVHVFYHGGYWRAQDKANYAFLAGVLVPLGITTVIANYDLCPAVTLDEVTASAVAGFGWVADHVEEIGGDAERITLSGHSAGAHLGAAILADAGLAEKPAGLRGAVLTSGIFDPRPAIGTSVNAELGLTEEIAARNDMQARPPRRRAEICLMAGTREPVHWVAQTWRYYEMLRREGHEPLLHLLAGHDHFDILEDYLRPDGLTLDVILRQSGLR</sequence>
<keyword evidence="1" id="KW-0378">Hydrolase</keyword>
<dbReference type="STRING" id="314256.OG2516_12709"/>
<dbReference type="ESTHER" id="9rhob-q2cc39">
    <property type="family name" value="Hormone-sensitive_lipase_like"/>
</dbReference>
<evidence type="ECO:0000259" key="2">
    <source>
        <dbReference type="Pfam" id="PF07859"/>
    </source>
</evidence>
<dbReference type="InterPro" id="IPR013094">
    <property type="entry name" value="AB_hydrolase_3"/>
</dbReference>
<dbReference type="Gene3D" id="3.40.50.1820">
    <property type="entry name" value="alpha/beta hydrolase"/>
    <property type="match status" value="1"/>
</dbReference>
<evidence type="ECO:0000313" key="4">
    <source>
        <dbReference type="Proteomes" id="UP000003635"/>
    </source>
</evidence>
<dbReference type="GO" id="GO:0016787">
    <property type="term" value="F:hydrolase activity"/>
    <property type="evidence" value="ECO:0007669"/>
    <property type="project" value="UniProtKB-KW"/>
</dbReference>
<dbReference type="EMBL" id="AAOT01000033">
    <property type="protein sequence ID" value="EAR50242.1"/>
    <property type="molecule type" value="Genomic_DNA"/>
</dbReference>
<organism evidence="3 4">
    <name type="scientific">Oceanicola granulosus (strain ATCC BAA-861 / DSM 15982 / KCTC 12143 / HTCC2516)</name>
    <dbReference type="NCBI Taxonomy" id="314256"/>
    <lineage>
        <taxon>Bacteria</taxon>
        <taxon>Pseudomonadati</taxon>
        <taxon>Pseudomonadota</taxon>
        <taxon>Alphaproteobacteria</taxon>
        <taxon>Rhodobacterales</taxon>
        <taxon>Roseobacteraceae</taxon>
        <taxon>Oceanicola</taxon>
    </lineage>
</organism>
<dbReference type="PANTHER" id="PTHR48081">
    <property type="entry name" value="AB HYDROLASE SUPERFAMILY PROTEIN C4A8.06C"/>
    <property type="match status" value="1"/>
</dbReference>
<comment type="caution">
    <text evidence="3">The sequence shown here is derived from an EMBL/GenBank/DDBJ whole genome shotgun (WGS) entry which is preliminary data.</text>
</comment>
<dbReference type="SUPFAM" id="SSF53474">
    <property type="entry name" value="alpha/beta-Hydrolases"/>
    <property type="match status" value="1"/>
</dbReference>
<protein>
    <submittedName>
        <fullName evidence="3">Putative esterase</fullName>
    </submittedName>
</protein>
<dbReference type="PANTHER" id="PTHR48081:SF33">
    <property type="entry name" value="KYNURENINE FORMAMIDASE"/>
    <property type="match status" value="1"/>
</dbReference>
<name>Q2CC39_OCEGH</name>
<dbReference type="eggNOG" id="COG0657">
    <property type="taxonomic scope" value="Bacteria"/>
</dbReference>
<evidence type="ECO:0000313" key="3">
    <source>
        <dbReference type="EMBL" id="EAR50242.1"/>
    </source>
</evidence>
<dbReference type="InterPro" id="IPR050300">
    <property type="entry name" value="GDXG_lipolytic_enzyme"/>
</dbReference>
<reference evidence="3 4" key="1">
    <citation type="journal article" date="2010" name="J. Bacteriol.">
        <title>Genome sequences of Oceanicola granulosus HTCC2516(T) and Oceanicola batsensis HTCC2597(TDelta).</title>
        <authorList>
            <person name="Thrash J.C."/>
            <person name="Cho J.C."/>
            <person name="Vergin K.L."/>
            <person name="Giovannoni S.J."/>
        </authorList>
    </citation>
    <scope>NUCLEOTIDE SEQUENCE [LARGE SCALE GENOMIC DNA]</scope>
    <source>
        <strain evidence="4">ATCC BAA-861 / DSM 15982 / KCTC 12143 / HTCC2516</strain>
    </source>
</reference>
<dbReference type="HOGENOM" id="CLU_012494_4_7_5"/>
<evidence type="ECO:0000256" key="1">
    <source>
        <dbReference type="ARBA" id="ARBA00022801"/>
    </source>
</evidence>
<dbReference type="AlphaFoldDB" id="Q2CC39"/>
<dbReference type="InterPro" id="IPR029058">
    <property type="entry name" value="AB_hydrolase_fold"/>
</dbReference>
<accession>Q2CC39</accession>
<gene>
    <name evidence="3" type="ORF">OG2516_12709</name>
</gene>
<feature type="domain" description="Alpha/beta hydrolase fold-3" evidence="2">
    <location>
        <begin position="77"/>
        <end position="195"/>
    </location>
</feature>
<keyword evidence="4" id="KW-1185">Reference proteome</keyword>
<dbReference type="RefSeq" id="WP_007256055.1">
    <property type="nucleotide sequence ID" value="NZ_CH724108.1"/>
</dbReference>
<dbReference type="Pfam" id="PF07859">
    <property type="entry name" value="Abhydrolase_3"/>
    <property type="match status" value="1"/>
</dbReference>
<proteinExistence type="predicted"/>
<dbReference type="Proteomes" id="UP000003635">
    <property type="component" value="Unassembled WGS sequence"/>
</dbReference>